<dbReference type="GO" id="GO:0006075">
    <property type="term" value="P:(1-&gt;3)-beta-D-glucan biosynthetic process"/>
    <property type="evidence" value="ECO:0007669"/>
    <property type="project" value="InterPro"/>
</dbReference>
<protein>
    <recommendedName>
        <fullName evidence="2">Glycosyl transferase 48 domain-containing protein</fullName>
    </recommendedName>
</protein>
<evidence type="ECO:0000313" key="3">
    <source>
        <dbReference type="EMBL" id="KAH0458405.1"/>
    </source>
</evidence>
<dbReference type="GO" id="GO:0005886">
    <property type="term" value="C:plasma membrane"/>
    <property type="evidence" value="ECO:0007669"/>
    <property type="project" value="TreeGrafter"/>
</dbReference>
<evidence type="ECO:0000313" key="4">
    <source>
        <dbReference type="Proteomes" id="UP000775213"/>
    </source>
</evidence>
<dbReference type="GO" id="GO:0000148">
    <property type="term" value="C:1,3-beta-D-glucan synthase complex"/>
    <property type="evidence" value="ECO:0007669"/>
    <property type="project" value="InterPro"/>
</dbReference>
<keyword evidence="4" id="KW-1185">Reference proteome</keyword>
<comment type="caution">
    <text evidence="3">The sequence shown here is derived from an EMBL/GenBank/DDBJ whole genome shotgun (WGS) entry which is preliminary data.</text>
</comment>
<feature type="domain" description="Glycosyl transferase 48" evidence="2">
    <location>
        <begin position="58"/>
        <end position="104"/>
    </location>
</feature>
<dbReference type="InterPro" id="IPR003440">
    <property type="entry name" value="Glyco_trans_48_dom"/>
</dbReference>
<evidence type="ECO:0000259" key="2">
    <source>
        <dbReference type="Pfam" id="PF02364"/>
    </source>
</evidence>
<evidence type="ECO:0000256" key="1">
    <source>
        <dbReference type="SAM" id="MobiDB-lite"/>
    </source>
</evidence>
<proteinExistence type="predicted"/>
<dbReference type="AlphaFoldDB" id="A0AAV7GT28"/>
<dbReference type="GO" id="GO:0003843">
    <property type="term" value="F:1,3-beta-D-glucan synthase activity"/>
    <property type="evidence" value="ECO:0007669"/>
    <property type="project" value="InterPro"/>
</dbReference>
<sequence length="104" mass="11884">MEEKWEFHPQNMEEILRDRDNRYTGGGRSCWGSGDPKDKLIDKEKNVNEEGKEINLQNQADGADQEIYHIKLPGAIKIGEGEPKNQNHAFVFTRGEALQAIDMN</sequence>
<gene>
    <name evidence="3" type="ORF">IEQ34_013720</name>
</gene>
<name>A0AAV7GT28_DENCH</name>
<dbReference type="PANTHER" id="PTHR12741">
    <property type="entry name" value="LYST-INTERACTING PROTEIN LIP5 DOPAMINE RESPONSIVE PROTEIN DRG-1"/>
    <property type="match status" value="1"/>
</dbReference>
<dbReference type="EMBL" id="JAGFBR010000012">
    <property type="protein sequence ID" value="KAH0458405.1"/>
    <property type="molecule type" value="Genomic_DNA"/>
</dbReference>
<dbReference type="Proteomes" id="UP000775213">
    <property type="component" value="Unassembled WGS sequence"/>
</dbReference>
<feature type="region of interest" description="Disordered" evidence="1">
    <location>
        <begin position="20"/>
        <end position="39"/>
    </location>
</feature>
<reference evidence="3 4" key="1">
    <citation type="journal article" date="2021" name="Hortic Res">
        <title>Chromosome-scale assembly of the Dendrobium chrysotoxum genome enhances the understanding of orchid evolution.</title>
        <authorList>
            <person name="Zhang Y."/>
            <person name="Zhang G.Q."/>
            <person name="Zhang D."/>
            <person name="Liu X.D."/>
            <person name="Xu X.Y."/>
            <person name="Sun W.H."/>
            <person name="Yu X."/>
            <person name="Zhu X."/>
            <person name="Wang Z.W."/>
            <person name="Zhao X."/>
            <person name="Zhong W.Y."/>
            <person name="Chen H."/>
            <person name="Yin W.L."/>
            <person name="Huang T."/>
            <person name="Niu S.C."/>
            <person name="Liu Z.J."/>
        </authorList>
    </citation>
    <scope>NUCLEOTIDE SEQUENCE [LARGE SCALE GENOMIC DNA]</scope>
    <source>
        <strain evidence="3">Lindl</strain>
    </source>
</reference>
<dbReference type="PANTHER" id="PTHR12741:SF48">
    <property type="entry name" value="1,3-BETA-GLUCAN SYNTHASE COMPONENT FKS1-RELATED"/>
    <property type="match status" value="1"/>
</dbReference>
<accession>A0AAV7GT28</accession>
<dbReference type="Pfam" id="PF02364">
    <property type="entry name" value="Glucan_synthase"/>
    <property type="match status" value="1"/>
</dbReference>
<organism evidence="3 4">
    <name type="scientific">Dendrobium chrysotoxum</name>
    <name type="common">Orchid</name>
    <dbReference type="NCBI Taxonomy" id="161865"/>
    <lineage>
        <taxon>Eukaryota</taxon>
        <taxon>Viridiplantae</taxon>
        <taxon>Streptophyta</taxon>
        <taxon>Embryophyta</taxon>
        <taxon>Tracheophyta</taxon>
        <taxon>Spermatophyta</taxon>
        <taxon>Magnoliopsida</taxon>
        <taxon>Liliopsida</taxon>
        <taxon>Asparagales</taxon>
        <taxon>Orchidaceae</taxon>
        <taxon>Epidendroideae</taxon>
        <taxon>Malaxideae</taxon>
        <taxon>Dendrobiinae</taxon>
        <taxon>Dendrobium</taxon>
    </lineage>
</organism>